<evidence type="ECO:0000259" key="1">
    <source>
        <dbReference type="Pfam" id="PF03496"/>
    </source>
</evidence>
<dbReference type="PANTHER" id="PTHR35609">
    <property type="entry name" value="MACRO DOMAIN-CONTAINING PROTEIN"/>
    <property type="match status" value="1"/>
</dbReference>
<dbReference type="Pfam" id="PF20168">
    <property type="entry name" value="PDS5"/>
    <property type="match status" value="1"/>
</dbReference>
<dbReference type="PROSITE" id="PS51996">
    <property type="entry name" value="TR_MART"/>
    <property type="match status" value="1"/>
</dbReference>
<dbReference type="InterPro" id="IPR016024">
    <property type="entry name" value="ARM-type_fold"/>
</dbReference>
<evidence type="ECO:0000313" key="3">
    <source>
        <dbReference type="Proteomes" id="UP000037460"/>
    </source>
</evidence>
<feature type="domain" description="ADP ribosyltransferase" evidence="1">
    <location>
        <begin position="245"/>
        <end position="384"/>
    </location>
</feature>
<organism evidence="2 3">
    <name type="scientific">Chrysochromulina tobinii</name>
    <dbReference type="NCBI Taxonomy" id="1460289"/>
    <lineage>
        <taxon>Eukaryota</taxon>
        <taxon>Haptista</taxon>
        <taxon>Haptophyta</taxon>
        <taxon>Prymnesiophyceae</taxon>
        <taxon>Prymnesiales</taxon>
        <taxon>Chrysochromulinaceae</taxon>
        <taxon>Chrysochromulina</taxon>
    </lineage>
</organism>
<protein>
    <submittedName>
        <fullName evidence="2">Protein-tyrosine dual specificity domain protein</fullName>
    </submittedName>
</protein>
<accession>A0A0M0L7I8</accession>
<dbReference type="Gene3D" id="1.25.10.10">
    <property type="entry name" value="Leucine-rich Repeat Variant"/>
    <property type="match status" value="4"/>
</dbReference>
<dbReference type="Proteomes" id="UP000037460">
    <property type="component" value="Unassembled WGS sequence"/>
</dbReference>
<dbReference type="Pfam" id="PF12765">
    <property type="entry name" value="Cohesin_HEAT"/>
    <property type="match status" value="1"/>
</dbReference>
<sequence length="1243" mass="133420">MQDGAGLLAYGDLNTFFGGLEAIVGAPLPRVREAMAAEHTQQPDSHLEFTTENYGITTTSAIEWAFVAESRSHDAWPVEAKLVLARKPGGSTSMRLGEGIAVVGLESTTEAEPPSKKAKLTSVQALGNAVGEEEERLNMRRRAPMPIDELERHVAEQSARLLEQGEPALTLEEAFGARLYTGPLYVKYNAVLRGLSSARLDSPVLYLRCEMVRLCCSAEDAALHAQAAEEANAKRLAEEPSFGERRPTAADEAALHEYTCAAYEAVVQRINKYTTTLHALNSAVIKLSKLTKASTVYRGVHDMVLPDQFWTPNKYGVRGGIDSAFMSTTLKREEAIKYAASGRTAPLIFEIQQGMIDRGADISFLSQYPFEKEILFNPLTGLEVCGSRVEGQLLIVEVKLSINLTSLTIEQVIGKRKKVLQDMVFGLEAEVRQALRTEGLATAYGTEKVLGEFRKDVEEHDLGHPSEWYNGDERLAEALQGMLLARRQYGLGGQRRTKALAVLKMDELKRCGFEPKAYTSMVVEAVTKLEDSDVGVRRAAVKTLGSILMEPATLAMHGAALVARLEDSDAVVRQAVVAMLGKLEPATLAMHGAALVARLEDSDTVVRQAVVAMLGKLEPATIATHGAALVAKLENSDAGVREAVVATLGKLEPATLATHGAALFAMFKDSDAGVRRVVVATLGKLEPATLATHGAALVARLENSDAGLEDLGAGVRRVVVATLGKLEPATLATHGAALVARLEDSSAAVRRVVVATLGKLEPATLAMHGAALVARLEDSDAGVREAVVETLGKLEPATIAMHGAALVARLEDSDAGVRRVVVATLGKLEPATLATHGAALVAKLEDSDAGVRRVVVATLRKLGPAMLTTHGAALVARLEEACLEEACLQPKRLLEQKPKRLGPAWFRDLFGFDESSTWRDNVNHFHMDGDTLVCRTAPQFPRQFVGRFECPSVAELRSKLAAAPGAAAPSAGLRFAHLAAPAGVEPLHFEPSNAGAVFQADSQFNCLIMTGPSVSPTAGVGIYFNDRTQGIACALACPAATVYRNYLVQHDGSTGQHLVQIDNLKALGVAVGNGDGRYWVMQNGYAMPVGRGSLAELAARLRTEPNLVEQAVAALRVGVHWETSVAPPLEHRVCQVYASALPCAYARGTPESDWEPFARLVLRAAYEATLAVGAVRSLEAGGARVKCYLTALGEGVFGNRYEWIRDAIFDALDLYQGWPLDVVLVHFDSSRVDANWAHDLPPR</sequence>
<name>A0A0M0L7I8_9EUKA</name>
<evidence type="ECO:0000313" key="2">
    <source>
        <dbReference type="EMBL" id="KOO47051.1"/>
    </source>
</evidence>
<dbReference type="EMBL" id="JWZX01000549">
    <property type="protein sequence ID" value="KOO47051.1"/>
    <property type="molecule type" value="Genomic_DNA"/>
</dbReference>
<dbReference type="InterPro" id="IPR003540">
    <property type="entry name" value="ADP-ribosyltransferase"/>
</dbReference>
<proteinExistence type="predicted"/>
<dbReference type="Gene3D" id="3.90.176.10">
    <property type="entry name" value="Toxin ADP-ribosyltransferase, Chain A, domain 1"/>
    <property type="match status" value="1"/>
</dbReference>
<dbReference type="Pfam" id="PF03496">
    <property type="entry name" value="ADPrib_exo_Tox"/>
    <property type="match status" value="1"/>
</dbReference>
<dbReference type="OrthoDB" id="4224977at2759"/>
<dbReference type="InterPro" id="IPR026003">
    <property type="entry name" value="Cohesin_HEAT"/>
</dbReference>
<comment type="caution">
    <text evidence="2">The sequence shown here is derived from an EMBL/GenBank/DDBJ whole genome shotgun (WGS) entry which is preliminary data.</text>
</comment>
<keyword evidence="3" id="KW-1185">Reference proteome</keyword>
<dbReference type="PANTHER" id="PTHR35609:SF1">
    <property type="entry name" value="MACRO DOMAIN-CONTAINING PROTEIN"/>
    <property type="match status" value="1"/>
</dbReference>
<dbReference type="GO" id="GO:0005576">
    <property type="term" value="C:extracellular region"/>
    <property type="evidence" value="ECO:0007669"/>
    <property type="project" value="InterPro"/>
</dbReference>
<dbReference type="InterPro" id="IPR011989">
    <property type="entry name" value="ARM-like"/>
</dbReference>
<dbReference type="AlphaFoldDB" id="A0A0M0L7I8"/>
<dbReference type="SUPFAM" id="SSF56399">
    <property type="entry name" value="ADP-ribosylation"/>
    <property type="match status" value="1"/>
</dbReference>
<reference evidence="3" key="1">
    <citation type="journal article" date="2015" name="PLoS Genet.">
        <title>Genome Sequence and Transcriptome Analyses of Chrysochromulina tobin: Metabolic Tools for Enhanced Algal Fitness in the Prominent Order Prymnesiales (Haptophyceae).</title>
        <authorList>
            <person name="Hovde B.T."/>
            <person name="Deodato C.R."/>
            <person name="Hunsperger H.M."/>
            <person name="Ryken S.A."/>
            <person name="Yost W."/>
            <person name="Jha R.K."/>
            <person name="Patterson J."/>
            <person name="Monnat R.J. Jr."/>
            <person name="Barlow S.B."/>
            <person name="Starkenburg S.R."/>
            <person name="Cattolico R.A."/>
        </authorList>
    </citation>
    <scope>NUCLEOTIDE SEQUENCE</scope>
    <source>
        <strain evidence="3">CCMP291</strain>
    </source>
</reference>
<gene>
    <name evidence="2" type="ORF">Ctob_015914</name>
</gene>
<dbReference type="SUPFAM" id="SSF48371">
    <property type="entry name" value="ARM repeat"/>
    <property type="match status" value="1"/>
</dbReference>